<dbReference type="FunFam" id="3.80.10.10:FF:000542">
    <property type="entry name" value="Leucine-rich repeat protein kinase family protein"/>
    <property type="match status" value="1"/>
</dbReference>
<keyword evidence="11" id="KW-0677">Repeat</keyword>
<dbReference type="Pfam" id="PF00560">
    <property type="entry name" value="LRR_1"/>
    <property type="match status" value="1"/>
</dbReference>
<evidence type="ECO:0000256" key="3">
    <source>
        <dbReference type="ARBA" id="ARBA00008684"/>
    </source>
</evidence>
<evidence type="ECO:0000256" key="10">
    <source>
        <dbReference type="ARBA" id="ARBA00022729"/>
    </source>
</evidence>
<dbReference type="SUPFAM" id="SSF56112">
    <property type="entry name" value="Protein kinase-like (PK-like)"/>
    <property type="match status" value="1"/>
</dbReference>
<dbReference type="GO" id="GO:0005524">
    <property type="term" value="F:ATP binding"/>
    <property type="evidence" value="ECO:0007669"/>
    <property type="project" value="UniProtKB-UniRule"/>
</dbReference>
<dbReference type="Gene3D" id="3.80.10.10">
    <property type="entry name" value="Ribonuclease Inhibitor"/>
    <property type="match status" value="3"/>
</dbReference>
<dbReference type="InterPro" id="IPR001245">
    <property type="entry name" value="Ser-Thr/Tyr_kinase_cat_dom"/>
</dbReference>
<dbReference type="Gene3D" id="1.10.510.10">
    <property type="entry name" value="Transferase(Phosphotransferase) domain 1"/>
    <property type="match status" value="1"/>
</dbReference>
<keyword evidence="14 19" id="KW-0067">ATP-binding</keyword>
<dbReference type="InterPro" id="IPR013210">
    <property type="entry name" value="LRR_N_plant-typ"/>
</dbReference>
<dbReference type="EC" id="2.7.11.1" evidence="4"/>
<accession>A0AAV8DKG8</accession>
<evidence type="ECO:0000313" key="22">
    <source>
        <dbReference type="EMBL" id="KAJ4767067.1"/>
    </source>
</evidence>
<comment type="similarity">
    <text evidence="3">Belongs to the protein kinase superfamily. Ser/Thr protein kinase family.</text>
</comment>
<dbReference type="Proteomes" id="UP001140206">
    <property type="component" value="Chromosome 4"/>
</dbReference>
<sequence>MEGLFSMVNGVGRAEQSSPWLGKLLVAAYLTSSSPASPLNYIPQFGICRLGVISPYVVGLSVVRKIQGIELRFWETSTGFEDRLIADMRGKVSCRLLLLLLCVASLQVAYGVTNSQDASALKSLMSQWQNVPSSWKQSTDPCDAPWDGIQCTNGRVTHLLLPAMNIKGKLTDDVGLLTELQYLDISSNPELGGSLPASIGKLQKLMNLILQGCSFSGTIPSQIGNLRNLTFLALNSNKFSGSIPNTIGLLSNLYWLDLADNQLTGPIPISSGTTPGLDFLVNTRHFHFNKNQLSGTLNATLFSSNMNLIHMIFDSNNFSGPIPNTIGLMETLEILQLDNNQLSGDIPTNITNLRGLNVLNLANNQLTGLIPNLAPLTNLSSLDLSNNSFASSTAPTWMTTLNSIYTLAMENTQLTGQIPPKLFTLAQIQQVSLDSNRFNGTLDMGSNLGQNLEKVSIRNNSITDANITSSYNGSISLINNPLCQLAKYSNNLYCQNQQNQTPYTTSLARCGSTACPNNQMLSPRNCTCAYAFSGLIVFRAPSFKDISDTAMFQELESSLWSQLGLAPNSVYISDLAITGDKYIEANVALFPVSGLYFSASDVIRLGFDLNNQTYQAPAMFGPYYFIQYPYQFPGSGSSSSSISTAAIAGIAVGGCVVLIALALVAVYALKQRRKVKEAAVLANPFASWGSGGKDDGAAPQLKGAKYFTFEELKKCTGNFSENNEIGQGGYGKVYKGYLANGVAVAIKRAEQGSMQGAQEFKNEIELLSRVHHKNLVGLVGFCYEQGEQLLVYEYISNGTLRENLVGKGGMHLDWRKRLQIALGSARGLAYLHELAHPPIIHRDIKSTNILLDDSLTAKVADFGLSKLLADTQKGHVSTQVKGTLGYLDPEYYMTQQLSEKSDVYSFGVVMLELITARLPIEKGTYIVREIKTAIDQYDQEYYGLRDMMDPKILNQAKNIGLRKFVQLAVDCVQDSASNRPSMNEVVKEIEIILQNDDSTRTTSANYSNDFGNAANLPKHPYSDQDPIIRDISSNAYDSSGAYPYQAYIEPK</sequence>
<feature type="domain" description="Protein kinase" evidence="21">
    <location>
        <begin position="719"/>
        <end position="993"/>
    </location>
</feature>
<keyword evidence="8" id="KW-0808">Transferase</keyword>
<dbReference type="CDD" id="cd12087">
    <property type="entry name" value="TM_EGFR-like"/>
    <property type="match status" value="1"/>
</dbReference>
<organism evidence="22 23">
    <name type="scientific">Rhynchospora pubera</name>
    <dbReference type="NCBI Taxonomy" id="906938"/>
    <lineage>
        <taxon>Eukaryota</taxon>
        <taxon>Viridiplantae</taxon>
        <taxon>Streptophyta</taxon>
        <taxon>Embryophyta</taxon>
        <taxon>Tracheophyta</taxon>
        <taxon>Spermatophyta</taxon>
        <taxon>Magnoliopsida</taxon>
        <taxon>Liliopsida</taxon>
        <taxon>Poales</taxon>
        <taxon>Cyperaceae</taxon>
        <taxon>Cyperoideae</taxon>
        <taxon>Rhynchosporeae</taxon>
        <taxon>Rhynchospora</taxon>
    </lineage>
</organism>
<evidence type="ECO:0000256" key="15">
    <source>
        <dbReference type="ARBA" id="ARBA00022989"/>
    </source>
</evidence>
<evidence type="ECO:0000256" key="6">
    <source>
        <dbReference type="ARBA" id="ARBA00022527"/>
    </source>
</evidence>
<dbReference type="Pfam" id="PF13855">
    <property type="entry name" value="LRR_8"/>
    <property type="match status" value="1"/>
</dbReference>
<dbReference type="FunFam" id="3.80.10.10:FF:000363">
    <property type="entry name" value="Leucine-rich repeat family protein"/>
    <property type="match status" value="1"/>
</dbReference>
<dbReference type="AlphaFoldDB" id="A0AAV8DKG8"/>
<proteinExistence type="inferred from homology"/>
<dbReference type="PROSITE" id="PS50011">
    <property type="entry name" value="PROTEIN_KINASE_DOM"/>
    <property type="match status" value="1"/>
</dbReference>
<dbReference type="SMART" id="SM00220">
    <property type="entry name" value="S_TKc"/>
    <property type="match status" value="1"/>
</dbReference>
<keyword evidence="16 20" id="KW-0472">Membrane</keyword>
<dbReference type="SUPFAM" id="SSF52058">
    <property type="entry name" value="L domain-like"/>
    <property type="match status" value="1"/>
</dbReference>
<gene>
    <name evidence="22" type="ORF">LUZ62_077442</name>
</gene>
<evidence type="ECO:0000256" key="12">
    <source>
        <dbReference type="ARBA" id="ARBA00022741"/>
    </source>
</evidence>
<comment type="caution">
    <text evidence="22">The sequence shown here is derived from an EMBL/GenBank/DDBJ whole genome shotgun (WGS) entry which is preliminary data.</text>
</comment>
<evidence type="ECO:0000313" key="23">
    <source>
        <dbReference type="Proteomes" id="UP001140206"/>
    </source>
</evidence>
<keyword evidence="17" id="KW-0675">Receptor</keyword>
<dbReference type="Gene3D" id="3.30.200.20">
    <property type="entry name" value="Phosphorylase Kinase, domain 1"/>
    <property type="match status" value="1"/>
</dbReference>
<dbReference type="InterPro" id="IPR001611">
    <property type="entry name" value="Leu-rich_rpt"/>
</dbReference>
<reference evidence="22" key="1">
    <citation type="submission" date="2022-08" db="EMBL/GenBank/DDBJ databases">
        <authorList>
            <person name="Marques A."/>
        </authorList>
    </citation>
    <scope>NUCLEOTIDE SEQUENCE</scope>
    <source>
        <strain evidence="22">RhyPub2mFocal</strain>
        <tissue evidence="22">Leaves</tissue>
    </source>
</reference>
<keyword evidence="5" id="KW-1003">Cell membrane</keyword>
<feature type="transmembrane region" description="Helical" evidence="20">
    <location>
        <begin position="645"/>
        <end position="669"/>
    </location>
</feature>
<dbReference type="FunFam" id="1.10.510.10:FF:000453">
    <property type="entry name" value="LRR receptor-like serine/threonine-protein kinase HSL2"/>
    <property type="match status" value="1"/>
</dbReference>
<feature type="binding site" evidence="19">
    <location>
        <position position="747"/>
    </location>
    <ligand>
        <name>ATP</name>
        <dbReference type="ChEBI" id="CHEBI:30616"/>
    </ligand>
</feature>
<dbReference type="InterPro" id="IPR032675">
    <property type="entry name" value="LRR_dom_sf"/>
</dbReference>
<dbReference type="PANTHER" id="PTHR45974">
    <property type="entry name" value="RECEPTOR-LIKE PROTEIN 55"/>
    <property type="match status" value="1"/>
</dbReference>
<keyword evidence="12 19" id="KW-0547">Nucleotide-binding</keyword>
<evidence type="ECO:0000256" key="20">
    <source>
        <dbReference type="SAM" id="Phobius"/>
    </source>
</evidence>
<dbReference type="InterPro" id="IPR008271">
    <property type="entry name" value="Ser/Thr_kinase_AS"/>
</dbReference>
<keyword evidence="7" id="KW-0433">Leucine-rich repeat</keyword>
<keyword evidence="18" id="KW-0325">Glycoprotein</keyword>
<evidence type="ECO:0000256" key="17">
    <source>
        <dbReference type="ARBA" id="ARBA00023170"/>
    </source>
</evidence>
<evidence type="ECO:0000256" key="1">
    <source>
        <dbReference type="ARBA" id="ARBA00004162"/>
    </source>
</evidence>
<dbReference type="PROSITE" id="PS51450">
    <property type="entry name" value="LRR"/>
    <property type="match status" value="1"/>
</dbReference>
<dbReference type="GO" id="GO:0005886">
    <property type="term" value="C:plasma membrane"/>
    <property type="evidence" value="ECO:0007669"/>
    <property type="project" value="UniProtKB-SubCell"/>
</dbReference>
<evidence type="ECO:0000256" key="19">
    <source>
        <dbReference type="PROSITE-ProRule" id="PRU10141"/>
    </source>
</evidence>
<evidence type="ECO:0000256" key="2">
    <source>
        <dbReference type="ARBA" id="ARBA00004479"/>
    </source>
</evidence>
<dbReference type="PROSITE" id="PS00107">
    <property type="entry name" value="PROTEIN_KINASE_ATP"/>
    <property type="match status" value="1"/>
</dbReference>
<dbReference type="GO" id="GO:0004674">
    <property type="term" value="F:protein serine/threonine kinase activity"/>
    <property type="evidence" value="ECO:0007669"/>
    <property type="project" value="UniProtKB-KW"/>
</dbReference>
<dbReference type="Pfam" id="PF07714">
    <property type="entry name" value="PK_Tyr_Ser-Thr"/>
    <property type="match status" value="1"/>
</dbReference>
<evidence type="ECO:0000256" key="7">
    <source>
        <dbReference type="ARBA" id="ARBA00022614"/>
    </source>
</evidence>
<dbReference type="EMBL" id="JAMFTS010000004">
    <property type="protein sequence ID" value="KAJ4767067.1"/>
    <property type="molecule type" value="Genomic_DNA"/>
</dbReference>
<evidence type="ECO:0000256" key="4">
    <source>
        <dbReference type="ARBA" id="ARBA00012513"/>
    </source>
</evidence>
<dbReference type="InterPro" id="IPR017441">
    <property type="entry name" value="Protein_kinase_ATP_BS"/>
</dbReference>
<keyword evidence="9 20" id="KW-0812">Transmembrane</keyword>
<dbReference type="PROSITE" id="PS00108">
    <property type="entry name" value="PROTEIN_KINASE_ST"/>
    <property type="match status" value="1"/>
</dbReference>
<comment type="subcellular location">
    <subcellularLocation>
        <location evidence="1">Cell membrane</location>
        <topology evidence="1">Single-pass membrane protein</topology>
    </subcellularLocation>
    <subcellularLocation>
        <location evidence="2">Membrane</location>
        <topology evidence="2">Single-pass type I membrane protein</topology>
    </subcellularLocation>
</comment>
<dbReference type="InterPro" id="IPR011009">
    <property type="entry name" value="Kinase-like_dom_sf"/>
</dbReference>
<evidence type="ECO:0000256" key="11">
    <source>
        <dbReference type="ARBA" id="ARBA00022737"/>
    </source>
</evidence>
<keyword evidence="23" id="KW-1185">Reference proteome</keyword>
<protein>
    <recommendedName>
        <fullName evidence="4">non-specific serine/threonine protein kinase</fullName>
        <ecNumber evidence="4">2.7.11.1</ecNumber>
    </recommendedName>
</protein>
<evidence type="ECO:0000256" key="14">
    <source>
        <dbReference type="ARBA" id="ARBA00022840"/>
    </source>
</evidence>
<evidence type="ECO:0000256" key="9">
    <source>
        <dbReference type="ARBA" id="ARBA00022692"/>
    </source>
</evidence>
<dbReference type="FunFam" id="3.30.200.20:FF:000328">
    <property type="entry name" value="Leucine-rich repeat protein kinase family protein"/>
    <property type="match status" value="1"/>
</dbReference>
<evidence type="ECO:0000259" key="21">
    <source>
        <dbReference type="PROSITE" id="PS50011"/>
    </source>
</evidence>
<dbReference type="CDD" id="cd14066">
    <property type="entry name" value="STKc_IRAK"/>
    <property type="match status" value="1"/>
</dbReference>
<keyword evidence="6" id="KW-0723">Serine/threonine-protein kinase</keyword>
<evidence type="ECO:0000256" key="16">
    <source>
        <dbReference type="ARBA" id="ARBA00023136"/>
    </source>
</evidence>
<keyword evidence="10" id="KW-0732">Signal</keyword>
<dbReference type="PANTHER" id="PTHR45974:SF242">
    <property type="entry name" value="LEUCINE-RICH REPEAT PROTEIN KINASE FAMILY PROTEIN"/>
    <property type="match status" value="1"/>
</dbReference>
<keyword evidence="13 22" id="KW-0418">Kinase</keyword>
<evidence type="ECO:0000256" key="8">
    <source>
        <dbReference type="ARBA" id="ARBA00022679"/>
    </source>
</evidence>
<evidence type="ECO:0000256" key="5">
    <source>
        <dbReference type="ARBA" id="ARBA00022475"/>
    </source>
</evidence>
<evidence type="ECO:0000256" key="13">
    <source>
        <dbReference type="ARBA" id="ARBA00022777"/>
    </source>
</evidence>
<dbReference type="Pfam" id="PF08263">
    <property type="entry name" value="LRRNT_2"/>
    <property type="match status" value="1"/>
</dbReference>
<name>A0AAV8DKG8_9POAL</name>
<dbReference type="InterPro" id="IPR000719">
    <property type="entry name" value="Prot_kinase_dom"/>
</dbReference>
<keyword evidence="15 20" id="KW-1133">Transmembrane helix</keyword>
<evidence type="ECO:0000256" key="18">
    <source>
        <dbReference type="ARBA" id="ARBA00023180"/>
    </source>
</evidence>